<dbReference type="GeneID" id="11464229"/>
<dbReference type="SUPFAM" id="SSF48726">
    <property type="entry name" value="Immunoglobulin"/>
    <property type="match status" value="1"/>
</dbReference>
<name>G8XUM1_9BETA</name>
<dbReference type="OrthoDB" id="35849at10239"/>
<keyword evidence="5" id="KW-0812">Transmembrane</keyword>
<dbReference type="InterPro" id="IPR015631">
    <property type="entry name" value="CD2/SLAM_rcpt"/>
</dbReference>
<dbReference type="EMBL" id="FJ483970">
    <property type="protein sequence ID" value="AEV80863.1"/>
    <property type="molecule type" value="Genomic_DNA"/>
</dbReference>
<dbReference type="RefSeq" id="YP_004940172.1">
    <property type="nucleotide sequence ID" value="NC_016447.1"/>
</dbReference>
<dbReference type="InterPro" id="IPR036179">
    <property type="entry name" value="Ig-like_dom_sf"/>
</dbReference>
<protein>
    <submittedName>
        <fullName evidence="6">Membrane protein A43</fullName>
    </submittedName>
</protein>
<dbReference type="InterPro" id="IPR013783">
    <property type="entry name" value="Ig-like_fold"/>
</dbReference>
<sequence length="279" mass="31954">MNNSYLWLPVSLGLITLSLLRVGGDSVNIVNALVGGNITLNISESLPENVREITWFCTYDQKIADWDVKRLKYFDNKFKGRVRLDSQSGALYLSRVQKEDANIYIMRVLKDTMFEQDWKIRLQVFDEVDTPNITLVNTTLISDTCYVNFSCSHHDSLCYTSNENCTWYHFSQNITKTPPWNHSASSNSCYTCEFKNPVHRKNITMCISGCGQTGIKALATRSPRRYAITFIVMILVAVLCTLSYCAYTYGVRDAMSCTFGAFIGFRARFSTLRYLLWQL</sequence>
<reference evidence="6" key="1">
    <citation type="submission" date="2011-12" db="EMBL/GenBank/DDBJ databases">
        <title>Comparative genomics of primate cytomegaloviruses.</title>
        <authorList>
            <person name="Davison A.J."/>
            <person name="Holton M."/>
            <person name="Dolan A."/>
            <person name="Dargan D.J."/>
            <person name="Gatherer D."/>
            <person name="Hayward G.S."/>
        </authorList>
    </citation>
    <scope>NUCLEOTIDE SEQUENCE [LARGE SCALE GENOMIC DNA]</scope>
    <source>
        <strain evidence="6">S34E</strain>
    </source>
</reference>
<feature type="transmembrane region" description="Helical" evidence="5">
    <location>
        <begin position="226"/>
        <end position="247"/>
    </location>
</feature>
<proteinExistence type="predicted"/>
<dbReference type="KEGG" id="vg:11464229"/>
<evidence type="ECO:0000256" key="5">
    <source>
        <dbReference type="SAM" id="Phobius"/>
    </source>
</evidence>
<gene>
    <name evidence="6" type="primary">A43</name>
</gene>
<dbReference type="Proteomes" id="UP000113968">
    <property type="component" value="Segment"/>
</dbReference>
<accession>G8XUM1</accession>
<keyword evidence="3 5" id="KW-0472">Membrane</keyword>
<evidence type="ECO:0000313" key="6">
    <source>
        <dbReference type="EMBL" id="AEV80863.1"/>
    </source>
</evidence>
<keyword evidence="4" id="KW-0325">Glycoprotein</keyword>
<keyword evidence="7" id="KW-1185">Reference proteome</keyword>
<organism evidence="6 7">
    <name type="scientific">Aotine betaherpesvirus 1</name>
    <dbReference type="NCBI Taxonomy" id="50290"/>
    <lineage>
        <taxon>Viruses</taxon>
        <taxon>Duplodnaviria</taxon>
        <taxon>Heunggongvirae</taxon>
        <taxon>Peploviricota</taxon>
        <taxon>Herviviricetes</taxon>
        <taxon>Herpesvirales</taxon>
        <taxon>Orthoherpesviridae</taxon>
        <taxon>Betaherpesvirinae</taxon>
        <taxon>Cytomegalovirus</taxon>
        <taxon>Cytomegalovirus aotinebeta1</taxon>
    </lineage>
</organism>
<evidence type="ECO:0000256" key="4">
    <source>
        <dbReference type="ARBA" id="ARBA00023180"/>
    </source>
</evidence>
<dbReference type="Gene3D" id="2.60.40.10">
    <property type="entry name" value="Immunoglobulins"/>
    <property type="match status" value="1"/>
</dbReference>
<keyword evidence="5" id="KW-1133">Transmembrane helix</keyword>
<keyword evidence="2" id="KW-0732">Signal</keyword>
<evidence type="ECO:0000256" key="1">
    <source>
        <dbReference type="ARBA" id="ARBA00004370"/>
    </source>
</evidence>
<dbReference type="PANTHER" id="PTHR12080:SF134">
    <property type="entry name" value="CD48 ANTIGEN"/>
    <property type="match status" value="1"/>
</dbReference>
<evidence type="ECO:0000256" key="3">
    <source>
        <dbReference type="ARBA" id="ARBA00023136"/>
    </source>
</evidence>
<evidence type="ECO:0000313" key="7">
    <source>
        <dbReference type="Proteomes" id="UP000113968"/>
    </source>
</evidence>
<dbReference type="GO" id="GO:0016020">
    <property type="term" value="C:membrane"/>
    <property type="evidence" value="ECO:0007669"/>
    <property type="project" value="UniProtKB-SubCell"/>
</dbReference>
<dbReference type="PANTHER" id="PTHR12080">
    <property type="entry name" value="SIGNALING LYMPHOCYTIC ACTIVATION MOLECULE"/>
    <property type="match status" value="1"/>
</dbReference>
<evidence type="ECO:0000256" key="2">
    <source>
        <dbReference type="ARBA" id="ARBA00022729"/>
    </source>
</evidence>
<comment type="subcellular location">
    <subcellularLocation>
        <location evidence="1">Membrane</location>
    </subcellularLocation>
</comment>